<dbReference type="OMA" id="VHSMGQE"/>
<dbReference type="Proteomes" id="UP000005666">
    <property type="component" value="Chromosome 11"/>
</dbReference>
<dbReference type="GeneID" id="11533311"/>
<protein>
    <recommendedName>
        <fullName evidence="2">DUF1279 domain-containing protein</fullName>
    </recommendedName>
</protein>
<keyword evidence="4" id="KW-1185">Reference proteome</keyword>
<dbReference type="PANTHER" id="PTHR21377">
    <property type="entry name" value="PROTEIN FAM210B, MITOCHONDRIAL"/>
    <property type="match status" value="1"/>
</dbReference>
<reference evidence="3 4" key="1">
    <citation type="journal article" date="2011" name="Proc. Natl. Acad. Sci. U.S.A.">
        <title>Evolutionary erosion of yeast sex chromosomes by mating-type switching accidents.</title>
        <authorList>
            <person name="Gordon J.L."/>
            <person name="Armisen D."/>
            <person name="Proux-Wera E."/>
            <person name="Oheigeartaigh S.S."/>
            <person name="Byrne K.P."/>
            <person name="Wolfe K.H."/>
        </authorList>
    </citation>
    <scope>NUCLEOTIDE SEQUENCE [LARGE SCALE GENOMIC DNA]</scope>
    <source>
        <strain evidence="4">ATCC 24235 / CBS 4417 / NBRC 1672 / NRRL Y-8282 / UCD 70-5</strain>
    </source>
</reference>
<dbReference type="RefSeq" id="XP_003687743.1">
    <property type="nucleotide sequence ID" value="XM_003687695.1"/>
</dbReference>
<organism evidence="3 4">
    <name type="scientific">Tetrapisispora phaffii (strain ATCC 24235 / CBS 4417 / NBRC 1672 / NRRL Y-8282 / UCD 70-5)</name>
    <name type="common">Yeast</name>
    <name type="synonym">Fabospora phaffii</name>
    <dbReference type="NCBI Taxonomy" id="1071381"/>
    <lineage>
        <taxon>Eukaryota</taxon>
        <taxon>Fungi</taxon>
        <taxon>Dikarya</taxon>
        <taxon>Ascomycota</taxon>
        <taxon>Saccharomycotina</taxon>
        <taxon>Saccharomycetes</taxon>
        <taxon>Saccharomycetales</taxon>
        <taxon>Saccharomycetaceae</taxon>
        <taxon>Tetrapisispora</taxon>
    </lineage>
</organism>
<dbReference type="HOGENOM" id="CLU_059211_2_0_1"/>
<feature type="domain" description="DUF1279" evidence="2">
    <location>
        <begin position="65"/>
        <end position="187"/>
    </location>
</feature>
<feature type="region of interest" description="Disordered" evidence="1">
    <location>
        <begin position="215"/>
        <end position="234"/>
    </location>
</feature>
<name>G8BZI1_TETPH</name>
<evidence type="ECO:0000256" key="1">
    <source>
        <dbReference type="SAM" id="MobiDB-lite"/>
    </source>
</evidence>
<dbReference type="InterPro" id="IPR009688">
    <property type="entry name" value="FAM210A/B-like_dom"/>
</dbReference>
<dbReference type="KEGG" id="tpf:TPHA_0K01760"/>
<dbReference type="eggNOG" id="KOG4526">
    <property type="taxonomic scope" value="Eukaryota"/>
</dbReference>
<evidence type="ECO:0000313" key="3">
    <source>
        <dbReference type="EMBL" id="CCE65309.1"/>
    </source>
</evidence>
<evidence type="ECO:0000259" key="2">
    <source>
        <dbReference type="Pfam" id="PF06916"/>
    </source>
</evidence>
<dbReference type="EMBL" id="HE612866">
    <property type="protein sequence ID" value="CCE65309.1"/>
    <property type="molecule type" value="Genomic_DNA"/>
</dbReference>
<dbReference type="AlphaFoldDB" id="G8BZI1"/>
<dbReference type="GO" id="GO:0005739">
    <property type="term" value="C:mitochondrion"/>
    <property type="evidence" value="ECO:0007669"/>
    <property type="project" value="TreeGrafter"/>
</dbReference>
<gene>
    <name evidence="3" type="primary">TPHA0K01760</name>
    <name evidence="3" type="ordered locus">TPHA_0K01760</name>
</gene>
<sequence>MSLFSTKPFIFQRHFISTLTRALKRNGNFNGYNNYMKKFQGSFLKNSTRFSSTKTTENAAKQEKGLKALMQKYGYSALFVYLSISVIDLPLSFLLVHSVGEVKIKLYINRAKQLFGHGNPNQEEYLKELEESIVKREEDVRSGKHDEKSYWERVKQSTLLTEFIIAYGIHKLLIVVRVPLTAALTPMTVRVLNKHGIKLGSNSKDFFKSISENTKVGHKSSDPKAQDFVKNGAAVPRQKQTAGRKWFNGLM</sequence>
<evidence type="ECO:0000313" key="4">
    <source>
        <dbReference type="Proteomes" id="UP000005666"/>
    </source>
</evidence>
<dbReference type="OrthoDB" id="426386at2759"/>
<dbReference type="Pfam" id="PF06916">
    <property type="entry name" value="FAM210A-B_dom"/>
    <property type="match status" value="1"/>
</dbReference>
<dbReference type="PANTHER" id="PTHR21377:SF0">
    <property type="entry name" value="PROTEIN FAM210B, MITOCHONDRIAL"/>
    <property type="match status" value="1"/>
</dbReference>
<dbReference type="InterPro" id="IPR045866">
    <property type="entry name" value="FAM210A/B-like"/>
</dbReference>
<proteinExistence type="predicted"/>
<accession>G8BZI1</accession>